<keyword evidence="2" id="KW-1015">Disulfide bond</keyword>
<feature type="non-terminal residue" evidence="6">
    <location>
        <position position="1"/>
    </location>
</feature>
<dbReference type="PANTHER" id="PTHR37378">
    <property type="entry name" value="BOWMAN_BIRK DOMAIN-CONTAINING PROTEIN-RELATED"/>
    <property type="match status" value="1"/>
</dbReference>
<feature type="domain" description="Bowman-Birk serine protease inhibitors family" evidence="5">
    <location>
        <begin position="229"/>
        <end position="243"/>
    </location>
</feature>
<reference evidence="6 7" key="1">
    <citation type="journal article" date="2019" name="Sci. Rep.">
        <title>A high-quality genome of Eragrostis curvula grass provides insights into Poaceae evolution and supports new strategies to enhance forage quality.</title>
        <authorList>
            <person name="Carballo J."/>
            <person name="Santos B.A.C.M."/>
            <person name="Zappacosta D."/>
            <person name="Garbus I."/>
            <person name="Selva J.P."/>
            <person name="Gallo C.A."/>
            <person name="Diaz A."/>
            <person name="Albertini E."/>
            <person name="Caccamo M."/>
            <person name="Echenique V."/>
        </authorList>
    </citation>
    <scope>NUCLEOTIDE SEQUENCE [LARGE SCALE GENOMIC DNA]</scope>
    <source>
        <strain evidence="7">cv. Victoria</strain>
        <tissue evidence="6">Leaf</tissue>
    </source>
</reference>
<dbReference type="Gene3D" id="2.10.69.10">
    <property type="entry name" value="Cysteine Protease (Bromelain) Inhibitor, subunit H"/>
    <property type="match status" value="1"/>
</dbReference>
<feature type="compositionally biased region" description="Low complexity" evidence="3">
    <location>
        <begin position="11"/>
        <end position="24"/>
    </location>
</feature>
<dbReference type="InterPro" id="IPR044167">
    <property type="entry name" value="WIP1"/>
</dbReference>
<evidence type="ECO:0000256" key="1">
    <source>
        <dbReference type="ARBA" id="ARBA00022690"/>
    </source>
</evidence>
<feature type="transmembrane region" description="Helical" evidence="4">
    <location>
        <begin position="176"/>
        <end position="195"/>
    </location>
</feature>
<evidence type="ECO:0000256" key="4">
    <source>
        <dbReference type="SAM" id="Phobius"/>
    </source>
</evidence>
<name>A0A5J9UFI0_9POAL</name>
<feature type="compositionally biased region" description="Basic residues" evidence="3">
    <location>
        <begin position="27"/>
        <end position="51"/>
    </location>
</feature>
<keyword evidence="4" id="KW-0812">Transmembrane</keyword>
<protein>
    <recommendedName>
        <fullName evidence="5">Bowman-Birk serine protease inhibitors family domain-containing protein</fullName>
    </recommendedName>
</protein>
<keyword evidence="4" id="KW-1133">Transmembrane helix</keyword>
<keyword evidence="1" id="KW-0646">Protease inhibitor</keyword>
<dbReference type="Proteomes" id="UP000324897">
    <property type="component" value="Unassembled WGS sequence"/>
</dbReference>
<evidence type="ECO:0000256" key="2">
    <source>
        <dbReference type="ARBA" id="ARBA00023157"/>
    </source>
</evidence>
<dbReference type="CDD" id="cd00023">
    <property type="entry name" value="BBI"/>
    <property type="match status" value="1"/>
</dbReference>
<comment type="caution">
    <text evidence="6">The sequence shown here is derived from an EMBL/GenBank/DDBJ whole genome shotgun (WGS) entry which is preliminary data.</text>
</comment>
<dbReference type="PROSITE" id="PS00281">
    <property type="entry name" value="BOWMAN_BIRK"/>
    <property type="match status" value="1"/>
</dbReference>
<dbReference type="InterPro" id="IPR035995">
    <property type="entry name" value="Bowman-Birk_prot_inh"/>
</dbReference>
<dbReference type="AlphaFoldDB" id="A0A5J9UFI0"/>
<evidence type="ECO:0000256" key="3">
    <source>
        <dbReference type="SAM" id="MobiDB-lite"/>
    </source>
</evidence>
<feature type="compositionally biased region" description="Polar residues" evidence="3">
    <location>
        <begin position="1"/>
        <end position="10"/>
    </location>
</feature>
<dbReference type="PANTHER" id="PTHR37378:SF2">
    <property type="entry name" value="BOWMAN-BIRK TYPE WOUND-INDUCED PROTEINASE INHIBITOR WIP1"/>
    <property type="match status" value="1"/>
</dbReference>
<evidence type="ECO:0000313" key="7">
    <source>
        <dbReference type="Proteomes" id="UP000324897"/>
    </source>
</evidence>
<gene>
    <name evidence="6" type="ORF">EJB05_31766</name>
</gene>
<keyword evidence="7" id="KW-1185">Reference proteome</keyword>
<dbReference type="SUPFAM" id="SSF57247">
    <property type="entry name" value="Bowman-Birk inhibitor, BBI"/>
    <property type="match status" value="1"/>
</dbReference>
<proteinExistence type="predicted"/>
<dbReference type="GO" id="GO:0005576">
    <property type="term" value="C:extracellular region"/>
    <property type="evidence" value="ECO:0007669"/>
    <property type="project" value="InterPro"/>
</dbReference>
<evidence type="ECO:0000259" key="5">
    <source>
        <dbReference type="PROSITE" id="PS00281"/>
    </source>
</evidence>
<evidence type="ECO:0000313" key="6">
    <source>
        <dbReference type="EMBL" id="TVU22087.1"/>
    </source>
</evidence>
<dbReference type="InterPro" id="IPR000877">
    <property type="entry name" value="Prot_inh_BBI"/>
</dbReference>
<feature type="region of interest" description="Disordered" evidence="3">
    <location>
        <begin position="1"/>
        <end position="105"/>
    </location>
</feature>
<dbReference type="OrthoDB" id="768391at2759"/>
<keyword evidence="4" id="KW-0472">Membrane</keyword>
<organism evidence="6 7">
    <name type="scientific">Eragrostis curvula</name>
    <name type="common">weeping love grass</name>
    <dbReference type="NCBI Taxonomy" id="38414"/>
    <lineage>
        <taxon>Eukaryota</taxon>
        <taxon>Viridiplantae</taxon>
        <taxon>Streptophyta</taxon>
        <taxon>Embryophyta</taxon>
        <taxon>Tracheophyta</taxon>
        <taxon>Spermatophyta</taxon>
        <taxon>Magnoliopsida</taxon>
        <taxon>Liliopsida</taxon>
        <taxon>Poales</taxon>
        <taxon>Poaceae</taxon>
        <taxon>PACMAD clade</taxon>
        <taxon>Chloridoideae</taxon>
        <taxon>Eragrostideae</taxon>
        <taxon>Eragrostidinae</taxon>
        <taxon>Eragrostis</taxon>
    </lineage>
</organism>
<dbReference type="GO" id="GO:0004867">
    <property type="term" value="F:serine-type endopeptidase inhibitor activity"/>
    <property type="evidence" value="ECO:0007669"/>
    <property type="project" value="InterPro"/>
</dbReference>
<accession>A0A5J9UFI0</accession>
<dbReference type="SMART" id="SM00269">
    <property type="entry name" value="BowB"/>
    <property type="match status" value="1"/>
</dbReference>
<dbReference type="Gramene" id="TVU22087">
    <property type="protein sequence ID" value="TVU22087"/>
    <property type="gene ID" value="EJB05_31766"/>
</dbReference>
<sequence length="270" mass="28962">MKRTRAQQPNKAPEPQDPAAAADPKPQRRRSSRGSPKAAKKPRHHPRRHAARAPPPQTVASNGPPLRPSPRPRRKTAPTVAGRVQGAPGSPAPRDPSMPWTAGNLADAAGSAAGRGWTWGVDERELLGWFPFVEEDFRHASPAAPAPTPRNFQLVEEAAEERSVSSLTSTMKSSTLLVILVLQAVLVMGIFAAVAKENAVGESKAIDINPGQLKCCTNCNFSFSGLYTCDDVGKKCDPVCKKCAVVQTYSGKQYKCTDTFLGMCGPPCKK</sequence>
<dbReference type="EMBL" id="RWGY01000026">
    <property type="protein sequence ID" value="TVU22087.1"/>
    <property type="molecule type" value="Genomic_DNA"/>
</dbReference>